<dbReference type="Pfam" id="PF11578">
    <property type="entry name" value="DUF3237"/>
    <property type="match status" value="1"/>
</dbReference>
<evidence type="ECO:0000313" key="1">
    <source>
        <dbReference type="EMBL" id="KAK4240601.1"/>
    </source>
</evidence>
<comment type="caution">
    <text evidence="1">The sequence shown here is derived from an EMBL/GenBank/DDBJ whole genome shotgun (WGS) entry which is preliminary data.</text>
</comment>
<organism evidence="1 2">
    <name type="scientific">Achaetomium macrosporum</name>
    <dbReference type="NCBI Taxonomy" id="79813"/>
    <lineage>
        <taxon>Eukaryota</taxon>
        <taxon>Fungi</taxon>
        <taxon>Dikarya</taxon>
        <taxon>Ascomycota</taxon>
        <taxon>Pezizomycotina</taxon>
        <taxon>Sordariomycetes</taxon>
        <taxon>Sordariomycetidae</taxon>
        <taxon>Sordariales</taxon>
        <taxon>Chaetomiaceae</taxon>
        <taxon>Achaetomium</taxon>
    </lineage>
</organism>
<gene>
    <name evidence="1" type="ORF">C8A03DRAFT_31307</name>
</gene>
<dbReference type="Gene3D" id="2.40.160.20">
    <property type="match status" value="1"/>
</dbReference>
<accession>A0AAN7H8Z3</accession>
<reference evidence="1" key="1">
    <citation type="journal article" date="2023" name="Mol. Phylogenet. Evol.">
        <title>Genome-scale phylogeny and comparative genomics of the fungal order Sordariales.</title>
        <authorList>
            <person name="Hensen N."/>
            <person name="Bonometti L."/>
            <person name="Westerberg I."/>
            <person name="Brannstrom I.O."/>
            <person name="Guillou S."/>
            <person name="Cros-Aarteil S."/>
            <person name="Calhoun S."/>
            <person name="Haridas S."/>
            <person name="Kuo A."/>
            <person name="Mondo S."/>
            <person name="Pangilinan J."/>
            <person name="Riley R."/>
            <person name="LaButti K."/>
            <person name="Andreopoulos B."/>
            <person name="Lipzen A."/>
            <person name="Chen C."/>
            <person name="Yan M."/>
            <person name="Daum C."/>
            <person name="Ng V."/>
            <person name="Clum A."/>
            <person name="Steindorff A."/>
            <person name="Ohm R.A."/>
            <person name="Martin F."/>
            <person name="Silar P."/>
            <person name="Natvig D.O."/>
            <person name="Lalanne C."/>
            <person name="Gautier V."/>
            <person name="Ament-Velasquez S.L."/>
            <person name="Kruys A."/>
            <person name="Hutchinson M.I."/>
            <person name="Powell A.J."/>
            <person name="Barry K."/>
            <person name="Miller A.N."/>
            <person name="Grigoriev I.V."/>
            <person name="Debuchy R."/>
            <person name="Gladieux P."/>
            <person name="Hiltunen Thoren M."/>
            <person name="Johannesson H."/>
        </authorList>
    </citation>
    <scope>NUCLEOTIDE SEQUENCE</scope>
    <source>
        <strain evidence="1">CBS 532.94</strain>
    </source>
</reference>
<protein>
    <submittedName>
        <fullName evidence="1">Uncharacterized protein</fullName>
    </submittedName>
</protein>
<dbReference type="Proteomes" id="UP001303760">
    <property type="component" value="Unassembled WGS sequence"/>
</dbReference>
<dbReference type="EMBL" id="MU860037">
    <property type="protein sequence ID" value="KAK4240601.1"/>
    <property type="molecule type" value="Genomic_DNA"/>
</dbReference>
<reference evidence="1" key="2">
    <citation type="submission" date="2023-05" db="EMBL/GenBank/DDBJ databases">
        <authorList>
            <consortium name="Lawrence Berkeley National Laboratory"/>
            <person name="Steindorff A."/>
            <person name="Hensen N."/>
            <person name="Bonometti L."/>
            <person name="Westerberg I."/>
            <person name="Brannstrom I.O."/>
            <person name="Guillou S."/>
            <person name="Cros-Aarteil S."/>
            <person name="Calhoun S."/>
            <person name="Haridas S."/>
            <person name="Kuo A."/>
            <person name="Mondo S."/>
            <person name="Pangilinan J."/>
            <person name="Riley R."/>
            <person name="Labutti K."/>
            <person name="Andreopoulos B."/>
            <person name="Lipzen A."/>
            <person name="Chen C."/>
            <person name="Yanf M."/>
            <person name="Daum C."/>
            <person name="Ng V."/>
            <person name="Clum A."/>
            <person name="Ohm R."/>
            <person name="Martin F."/>
            <person name="Silar P."/>
            <person name="Natvig D."/>
            <person name="Lalanne C."/>
            <person name="Gautier V."/>
            <person name="Ament-Velasquez S.L."/>
            <person name="Kruys A."/>
            <person name="Hutchinson M.I."/>
            <person name="Powell A.J."/>
            <person name="Barry K."/>
            <person name="Miller A.N."/>
            <person name="Grigoriev I.V."/>
            <person name="Debuchy R."/>
            <person name="Gladieux P."/>
            <person name="Thoren M.H."/>
            <person name="Johannesson H."/>
        </authorList>
    </citation>
    <scope>NUCLEOTIDE SEQUENCE</scope>
    <source>
        <strain evidence="1">CBS 532.94</strain>
    </source>
</reference>
<proteinExistence type="predicted"/>
<sequence>MSTELTGFPSLKPAFVIKAHIGNINPLGTIHTGQTSIHFEVASGTIETVPGFEPAFKANVTFGADWFTIDYDKKYGRVDIRAIAKTEQGHPIDIRSQGVIEMSPPMAKIFSMDPEMKTTPFGFTTAWATLTVADPALKALESSTFVGNSRMIVDQTGVTVEVRQSLVVPSTINE</sequence>
<dbReference type="AlphaFoldDB" id="A0AAN7H8Z3"/>
<keyword evidence="2" id="KW-1185">Reference proteome</keyword>
<name>A0AAN7H8Z3_9PEZI</name>
<evidence type="ECO:0000313" key="2">
    <source>
        <dbReference type="Proteomes" id="UP001303760"/>
    </source>
</evidence>